<dbReference type="SUPFAM" id="SSF54928">
    <property type="entry name" value="RNA-binding domain, RBD"/>
    <property type="match status" value="1"/>
</dbReference>
<dbReference type="InterPro" id="IPR032675">
    <property type="entry name" value="LRR_dom_sf"/>
</dbReference>
<dbReference type="GO" id="GO:0003723">
    <property type="term" value="F:RNA binding"/>
    <property type="evidence" value="ECO:0007669"/>
    <property type="project" value="UniProtKB-UniRule"/>
</dbReference>
<reference evidence="2" key="1">
    <citation type="journal article" date="2012" name="Nature">
        <title>The oyster genome reveals stress adaptation and complexity of shell formation.</title>
        <authorList>
            <person name="Zhang G."/>
            <person name="Fang X."/>
            <person name="Guo X."/>
            <person name="Li L."/>
            <person name="Luo R."/>
            <person name="Xu F."/>
            <person name="Yang P."/>
            <person name="Zhang L."/>
            <person name="Wang X."/>
            <person name="Qi H."/>
            <person name="Xiong Z."/>
            <person name="Que H."/>
            <person name="Xie Y."/>
            <person name="Holland P.W."/>
            <person name="Paps J."/>
            <person name="Zhu Y."/>
            <person name="Wu F."/>
            <person name="Chen Y."/>
            <person name="Wang J."/>
            <person name="Peng C."/>
            <person name="Meng J."/>
            <person name="Yang L."/>
            <person name="Liu J."/>
            <person name="Wen B."/>
            <person name="Zhang N."/>
            <person name="Huang Z."/>
            <person name="Zhu Q."/>
            <person name="Feng Y."/>
            <person name="Mount A."/>
            <person name="Hedgecock D."/>
            <person name="Xu Z."/>
            <person name="Liu Y."/>
            <person name="Domazet-Loso T."/>
            <person name="Du Y."/>
            <person name="Sun X."/>
            <person name="Zhang S."/>
            <person name="Liu B."/>
            <person name="Cheng P."/>
            <person name="Jiang X."/>
            <person name="Li J."/>
            <person name="Fan D."/>
            <person name="Wang W."/>
            <person name="Fu W."/>
            <person name="Wang T."/>
            <person name="Wang B."/>
            <person name="Zhang J."/>
            <person name="Peng Z."/>
            <person name="Li Y."/>
            <person name="Li N."/>
            <person name="Wang J."/>
            <person name="Chen M."/>
            <person name="He Y."/>
            <person name="Tan F."/>
            <person name="Song X."/>
            <person name="Zheng Q."/>
            <person name="Huang R."/>
            <person name="Yang H."/>
            <person name="Du X."/>
            <person name="Chen L."/>
            <person name="Yang M."/>
            <person name="Gaffney P.M."/>
            <person name="Wang S."/>
            <person name="Luo L."/>
            <person name="She Z."/>
            <person name="Ming Y."/>
            <person name="Huang W."/>
            <person name="Zhang S."/>
            <person name="Huang B."/>
            <person name="Zhang Y."/>
            <person name="Qu T."/>
            <person name="Ni P."/>
            <person name="Miao G."/>
            <person name="Wang J."/>
            <person name="Wang Q."/>
            <person name="Steinberg C.E."/>
            <person name="Wang H."/>
            <person name="Li N."/>
            <person name="Qian L."/>
            <person name="Zhang G."/>
            <person name="Li Y."/>
            <person name="Yang H."/>
            <person name="Liu X."/>
            <person name="Wang J."/>
            <person name="Yin Y."/>
            <person name="Wang J."/>
        </authorList>
    </citation>
    <scope>NUCLEOTIDE SEQUENCE [LARGE SCALE GENOMIC DNA]</scope>
    <source>
        <strain evidence="2">05x7-T-G4-1.051#20</strain>
    </source>
</reference>
<dbReference type="GO" id="GO:0005829">
    <property type="term" value="C:cytosol"/>
    <property type="evidence" value="ECO:0007669"/>
    <property type="project" value="TreeGrafter"/>
</dbReference>
<feature type="compositionally biased region" description="Polar residues" evidence="1">
    <location>
        <begin position="1"/>
        <end position="14"/>
    </location>
</feature>
<dbReference type="EMBL" id="JH823244">
    <property type="protein sequence ID" value="EKC31173.1"/>
    <property type="molecule type" value="Genomic_DNA"/>
</dbReference>
<sequence>MGSGGSKTPPSQQAVPDKDNSADLPPSPATAPKDTNVNSGGESTNQKSTAESKPTNQEKPVTPTQTESQGSTQSEGKKVDEKDCSISENSTTNKTKEEEVKKAPEPAANQVKKEEIKQTDSTMPKAKPDNEAVSSESDRVIPELNKDQQVFDDAISSACQLIKSQSLMKLVTKNVTSLCLQRALPMGISLYELLQKMTNLQSKAESKETNQEKPVTPTQTESQGSTQSEGKKVDEKDSSISENSTTNQTKEEEVKKATEPAANQVKKEEIKQTDSTMPKAKPDNEAVSSESDRVIPELNKDQQLFDDAISSACQLIKSQSLMKLVTQNVTSLCLQRALPMGISLYELLQKMTNLQDLDLSHNDIGPQGFRSICLAMCTNTSILCLNLSDSKTDTDSAECLGLMLSHNVTMSYLNISNNYFGKDYFSRCVGPALKTNTALTTFKAENIGTSDIKDFMVGLKENTSLTELDFSNNCITDRTALGNGIGEILKREKCGLVSLALAGCEMSKVGANRLLEGLRENTSLAELNVNGLEEVAKKFWGSEGTEGEGHTETSGGEQNPGNGNDEDVSGSQFSLITPDMVLPPREALPSLQVLSLIDSHLTDEFFEALQKLYQGRQLPLTEIDISSNNDLTGKCVHSLAKITAANRLEDAGVVGLAEAIAANKTHPLAVLDVSDNTFGDEAAKQLAGLFTHKKHKTQLHSLNVSHNNVGKAGLLSLVSVIGGKSPLRTLYLQSQSTGPQLTEPDMVEVYTKLAQGLGFTIKKSGDQIQPGCSDLPKLPEGLVVRLSDLGGNFGDIGKMLDSVRIKTDYVAEKPPLLTFTDILTICAVLKGSGSDVPVWSSEHWKLITGLNRPTVDAPSWLELPASRDRCLYLSNLPGNSNTQKLEAIFEMEADCNLEEVCLMKDPVSRSVNGVGWALMSDEESLQKAIDFYNSGEAKVFGQSFVISRVKVKVDDDEDSKAAQKAQEDLELRTKLRQKEEQEHRRLIQRTTEESWKRHAYRLAHPAYADGRIW</sequence>
<feature type="region of interest" description="Disordered" evidence="1">
    <location>
        <begin position="202"/>
        <end position="293"/>
    </location>
</feature>
<dbReference type="InterPro" id="IPR000504">
    <property type="entry name" value="RRM_dom"/>
</dbReference>
<dbReference type="GO" id="GO:0031267">
    <property type="term" value="F:small GTPase binding"/>
    <property type="evidence" value="ECO:0007669"/>
    <property type="project" value="TreeGrafter"/>
</dbReference>
<dbReference type="GO" id="GO:0006913">
    <property type="term" value="P:nucleocytoplasmic transport"/>
    <property type="evidence" value="ECO:0007669"/>
    <property type="project" value="TreeGrafter"/>
</dbReference>
<feature type="compositionally biased region" description="Polar residues" evidence="1">
    <location>
        <begin position="212"/>
        <end position="228"/>
    </location>
</feature>
<accession>K1QB76</accession>
<feature type="compositionally biased region" description="Basic and acidic residues" evidence="1">
    <location>
        <begin position="126"/>
        <end position="140"/>
    </location>
</feature>
<dbReference type="GO" id="GO:0005096">
    <property type="term" value="F:GTPase activator activity"/>
    <property type="evidence" value="ECO:0007669"/>
    <property type="project" value="InterPro"/>
</dbReference>
<dbReference type="AlphaFoldDB" id="K1QB76"/>
<feature type="region of interest" description="Disordered" evidence="1">
    <location>
        <begin position="1"/>
        <end position="140"/>
    </location>
</feature>
<feature type="compositionally biased region" description="Basic and acidic residues" evidence="1">
    <location>
        <begin position="94"/>
        <end position="104"/>
    </location>
</feature>
<feature type="compositionally biased region" description="Polar residues" evidence="1">
    <location>
        <begin position="33"/>
        <end position="74"/>
    </location>
</feature>
<dbReference type="SMART" id="SM00368">
    <property type="entry name" value="LRR_RI"/>
    <property type="match status" value="5"/>
</dbReference>
<protein>
    <submittedName>
        <fullName evidence="2">Uncharacterized protein</fullName>
    </submittedName>
</protein>
<dbReference type="InterPro" id="IPR001611">
    <property type="entry name" value="Leu-rich_rpt"/>
</dbReference>
<feature type="compositionally biased region" description="Basic and acidic residues" evidence="1">
    <location>
        <begin position="280"/>
        <end position="293"/>
    </location>
</feature>
<dbReference type="InterPro" id="IPR012677">
    <property type="entry name" value="Nucleotide-bd_a/b_plait_sf"/>
</dbReference>
<dbReference type="InParanoid" id="K1QB76"/>
<dbReference type="InterPro" id="IPR035979">
    <property type="entry name" value="RBD_domain_sf"/>
</dbReference>
<dbReference type="InterPro" id="IPR027038">
    <property type="entry name" value="RanGap"/>
</dbReference>
<feature type="compositionally biased region" description="Basic and acidic residues" evidence="1">
    <location>
        <begin position="249"/>
        <end position="258"/>
    </location>
</feature>
<feature type="compositionally biased region" description="Basic and acidic residues" evidence="1">
    <location>
        <begin position="75"/>
        <end position="85"/>
    </location>
</feature>
<dbReference type="GO" id="GO:0005634">
    <property type="term" value="C:nucleus"/>
    <property type="evidence" value="ECO:0007669"/>
    <property type="project" value="TreeGrafter"/>
</dbReference>
<feature type="compositionally biased region" description="Basic and acidic residues" evidence="1">
    <location>
        <begin position="229"/>
        <end position="239"/>
    </location>
</feature>
<gene>
    <name evidence="2" type="ORF">CGI_10028811</name>
</gene>
<dbReference type="HOGENOM" id="CLU_297422_0_0_1"/>
<organism evidence="2">
    <name type="scientific">Magallana gigas</name>
    <name type="common">Pacific oyster</name>
    <name type="synonym">Crassostrea gigas</name>
    <dbReference type="NCBI Taxonomy" id="29159"/>
    <lineage>
        <taxon>Eukaryota</taxon>
        <taxon>Metazoa</taxon>
        <taxon>Spiralia</taxon>
        <taxon>Lophotrochozoa</taxon>
        <taxon>Mollusca</taxon>
        <taxon>Bivalvia</taxon>
        <taxon>Autobranchia</taxon>
        <taxon>Pteriomorphia</taxon>
        <taxon>Ostreida</taxon>
        <taxon>Ostreoidea</taxon>
        <taxon>Ostreidae</taxon>
        <taxon>Magallana</taxon>
    </lineage>
</organism>
<dbReference type="SMART" id="SM00360">
    <property type="entry name" value="RRM"/>
    <property type="match status" value="1"/>
</dbReference>
<dbReference type="PROSITE" id="PS50102">
    <property type="entry name" value="RRM"/>
    <property type="match status" value="1"/>
</dbReference>
<dbReference type="PANTHER" id="PTHR24113:SF15">
    <property type="entry name" value="NACHT DOMAIN-CONTAINING PROTEIN"/>
    <property type="match status" value="1"/>
</dbReference>
<evidence type="ECO:0000256" key="1">
    <source>
        <dbReference type="SAM" id="MobiDB-lite"/>
    </source>
</evidence>
<name>K1QB76_MAGGI</name>
<dbReference type="Gene3D" id="3.80.10.10">
    <property type="entry name" value="Ribonuclease Inhibitor"/>
    <property type="match status" value="3"/>
</dbReference>
<dbReference type="CDD" id="cd00590">
    <property type="entry name" value="RRM_SF"/>
    <property type="match status" value="1"/>
</dbReference>
<dbReference type="GO" id="GO:0048471">
    <property type="term" value="C:perinuclear region of cytoplasm"/>
    <property type="evidence" value="ECO:0007669"/>
    <property type="project" value="TreeGrafter"/>
</dbReference>
<dbReference type="Gene3D" id="3.30.70.330">
    <property type="match status" value="1"/>
</dbReference>
<proteinExistence type="predicted"/>
<feature type="region of interest" description="Disordered" evidence="1">
    <location>
        <begin position="542"/>
        <end position="570"/>
    </location>
</feature>
<evidence type="ECO:0000313" key="2">
    <source>
        <dbReference type="EMBL" id="EKC31173.1"/>
    </source>
</evidence>
<dbReference type="Pfam" id="PF13516">
    <property type="entry name" value="LRR_6"/>
    <property type="match status" value="4"/>
</dbReference>
<dbReference type="SUPFAM" id="SSF52047">
    <property type="entry name" value="RNI-like"/>
    <property type="match status" value="2"/>
</dbReference>
<dbReference type="PANTHER" id="PTHR24113">
    <property type="entry name" value="RAN GTPASE-ACTIVATING PROTEIN 1"/>
    <property type="match status" value="1"/>
</dbReference>